<dbReference type="RefSeq" id="WP_109731707.1">
    <property type="nucleotide sequence ID" value="NZ_BAAACK010000003.1"/>
</dbReference>
<keyword evidence="3" id="KW-1185">Reference proteome</keyword>
<dbReference type="PANTHER" id="PTHR34825">
    <property type="entry name" value="CONSERVED PROTEIN, WITH A WEAK D-GALACTARATE DEHYDRATASE/ALTRONATE HYDROLASE DOMAIN"/>
    <property type="match status" value="1"/>
</dbReference>
<evidence type="ECO:0000259" key="1">
    <source>
        <dbReference type="Pfam" id="PF09820"/>
    </source>
</evidence>
<evidence type="ECO:0000313" key="2">
    <source>
        <dbReference type="EMBL" id="PWJ28520.1"/>
    </source>
</evidence>
<dbReference type="PANTHER" id="PTHR34825:SF1">
    <property type="entry name" value="AAA-ATPASE-LIKE DOMAIN-CONTAINING PROTEIN"/>
    <property type="match status" value="1"/>
</dbReference>
<protein>
    <submittedName>
        <fullName evidence="2">PD-(D/E)XK nuclease superfamily protein</fullName>
    </submittedName>
</protein>
<dbReference type="AlphaFoldDB" id="A0A2Y9BKQ1"/>
<dbReference type="InterPro" id="IPR027417">
    <property type="entry name" value="P-loop_NTPase"/>
</dbReference>
<dbReference type="Pfam" id="PF09820">
    <property type="entry name" value="AAA-ATPase_like"/>
    <property type="match status" value="1"/>
</dbReference>
<dbReference type="Pfam" id="PF08011">
    <property type="entry name" value="PDDEXK_9"/>
    <property type="match status" value="1"/>
</dbReference>
<accession>A0A2Y9BKQ1</accession>
<dbReference type="InterPro" id="IPR012547">
    <property type="entry name" value="PDDEXK_9"/>
</dbReference>
<dbReference type="SUPFAM" id="SSF52540">
    <property type="entry name" value="P-loop containing nucleoside triphosphate hydrolases"/>
    <property type="match status" value="1"/>
</dbReference>
<organism evidence="2 3">
    <name type="scientific">Faecalicatena orotica</name>
    <dbReference type="NCBI Taxonomy" id="1544"/>
    <lineage>
        <taxon>Bacteria</taxon>
        <taxon>Bacillati</taxon>
        <taxon>Bacillota</taxon>
        <taxon>Clostridia</taxon>
        <taxon>Lachnospirales</taxon>
        <taxon>Lachnospiraceae</taxon>
        <taxon>Faecalicatena</taxon>
    </lineage>
</organism>
<gene>
    <name evidence="2" type="ORF">A8806_10835</name>
</gene>
<sequence length="567" mass="66579">MSKTIAIGLQDFRKIREQNTFYVDKTKLIKEWWESRDDVTLITRPRRFGKTLTMSMIEQFFSIKYSECSQIFEGLYIWSDKEFQKLQGTYPVISLTFSDVKETSYEQMRKKICEIIVDLYNDNDFLLNGDILNDREKEYFRKVSAEMEDYEITIALRRLSGYLFKYYGKKTIILLDEYDTPMQESFVGDYWDEFTAFTRSLFNATFKNNPYLERAIMTGITRISKESIFSDLNNLEIVTTTSSKYDEMFGFTEAEVDVALKEYDLWDRKAEVKRWYDGFTFGEKKELYNPWSIINFLDKKKVGPYWTNTSSNRLVRKVIQEGTKQVKETFETLLLGGSISTAIDEQIIYNQLNLDEGAIWSLLLASGYLKVKGQSIHEGDYGQWKHVYELEITNYEVKVMFHDMVRDWFAYSASNYNEFIRALLQDDLKAMNIYMNRISASTFSYFDTGRKPSESEPERFYHGFVLGLIVELANRYELTSNRESGFGRYDVMLVPKNHEDDAVILEFKVQDMDDERELSDTVQAAIRQINEKNYAASLIQKGIPDNKIRKYGFAFQGKKVLIGSESK</sequence>
<dbReference type="EMBL" id="QGDL01000008">
    <property type="protein sequence ID" value="PWJ28520.1"/>
    <property type="molecule type" value="Genomic_DNA"/>
</dbReference>
<dbReference type="InterPro" id="IPR018631">
    <property type="entry name" value="AAA-ATPase-like_dom"/>
</dbReference>
<name>A0A2Y9BKQ1_9FIRM</name>
<proteinExistence type="predicted"/>
<reference evidence="2 3" key="1">
    <citation type="submission" date="2018-05" db="EMBL/GenBank/DDBJ databases">
        <title>The Hungate 1000. A catalogue of reference genomes from the rumen microbiome.</title>
        <authorList>
            <person name="Kelly W."/>
        </authorList>
    </citation>
    <scope>NUCLEOTIDE SEQUENCE [LARGE SCALE GENOMIC DNA]</scope>
    <source>
        <strain evidence="2 3">NLAE-zl-C242</strain>
    </source>
</reference>
<dbReference type="Proteomes" id="UP000245845">
    <property type="component" value="Unassembled WGS sequence"/>
</dbReference>
<feature type="domain" description="AAA-ATPase-like" evidence="1">
    <location>
        <begin position="7"/>
        <end position="229"/>
    </location>
</feature>
<comment type="caution">
    <text evidence="2">The sequence shown here is derived from an EMBL/GenBank/DDBJ whole genome shotgun (WGS) entry which is preliminary data.</text>
</comment>
<dbReference type="OrthoDB" id="9766673at2"/>
<evidence type="ECO:0000313" key="3">
    <source>
        <dbReference type="Proteomes" id="UP000245845"/>
    </source>
</evidence>